<dbReference type="RefSeq" id="WP_147741664.1">
    <property type="nucleotide sequence ID" value="NZ_VRUR01000001.1"/>
</dbReference>
<keyword evidence="3" id="KW-1185">Reference proteome</keyword>
<proteinExistence type="predicted"/>
<gene>
    <name evidence="2" type="ORF">FVB32_04710</name>
</gene>
<dbReference type="SUPFAM" id="SSF159894">
    <property type="entry name" value="YgaC/TfoX-N like"/>
    <property type="match status" value="1"/>
</dbReference>
<comment type="caution">
    <text evidence="2">The sequence shown here is derived from an EMBL/GenBank/DDBJ whole genome shotgun (WGS) entry which is preliminary data.</text>
</comment>
<feature type="domain" description="TfoX N-terminal" evidence="1">
    <location>
        <begin position="39"/>
        <end position="121"/>
    </location>
</feature>
<dbReference type="EMBL" id="VRUR01000001">
    <property type="protein sequence ID" value="TXN37594.1"/>
    <property type="molecule type" value="Genomic_DNA"/>
</dbReference>
<dbReference type="AlphaFoldDB" id="A0A5C8V686"/>
<dbReference type="Gene3D" id="3.30.1460.30">
    <property type="entry name" value="YgaC/TfoX-N like chaperone"/>
    <property type="match status" value="1"/>
</dbReference>
<dbReference type="InterPro" id="IPR007076">
    <property type="entry name" value="TfoX_N"/>
</dbReference>
<protein>
    <submittedName>
        <fullName evidence="2">TfoX/Sxy family protein</fullName>
    </submittedName>
</protein>
<evidence type="ECO:0000313" key="2">
    <source>
        <dbReference type="EMBL" id="TXN37594.1"/>
    </source>
</evidence>
<sequence length="125" mass="13949">MGNAYAKSFGVDKIELNMGEKGDIGTKEAQLFAELLVEKLSLIKGISSKKMFGGHGIFHEGKMFGIIDPKGQAYFKVNTALQSDYEKNDSHRHGKMPYFSIPKHVLDNDKILSEWAKKSIEISKA</sequence>
<dbReference type="Proteomes" id="UP000321456">
    <property type="component" value="Unassembled WGS sequence"/>
</dbReference>
<accession>A0A5C8V686</accession>
<reference evidence="2 3" key="1">
    <citation type="submission" date="2019-08" db="EMBL/GenBank/DDBJ databases">
        <title>Professor.</title>
        <authorList>
            <person name="Park J.S."/>
        </authorList>
    </citation>
    <scope>NUCLEOTIDE SEQUENCE [LARGE SCALE GENOMIC DNA]</scope>
    <source>
        <strain evidence="2 3">176CP5-101</strain>
    </source>
</reference>
<evidence type="ECO:0000313" key="3">
    <source>
        <dbReference type="Proteomes" id="UP000321456"/>
    </source>
</evidence>
<organism evidence="2 3">
    <name type="scientific">Flagellimonas hymeniacidonis</name>
    <dbReference type="NCBI Taxonomy" id="2603628"/>
    <lineage>
        <taxon>Bacteria</taxon>
        <taxon>Pseudomonadati</taxon>
        <taxon>Bacteroidota</taxon>
        <taxon>Flavobacteriia</taxon>
        <taxon>Flavobacteriales</taxon>
        <taxon>Flavobacteriaceae</taxon>
        <taxon>Flagellimonas</taxon>
    </lineage>
</organism>
<dbReference type="Pfam" id="PF04993">
    <property type="entry name" value="TfoX_N"/>
    <property type="match status" value="1"/>
</dbReference>
<evidence type="ECO:0000259" key="1">
    <source>
        <dbReference type="Pfam" id="PF04993"/>
    </source>
</evidence>
<name>A0A5C8V686_9FLAO</name>